<evidence type="ECO:0000259" key="2">
    <source>
        <dbReference type="Pfam" id="PF12158"/>
    </source>
</evidence>
<reference evidence="3 4" key="1">
    <citation type="submission" date="2016-10" db="EMBL/GenBank/DDBJ databases">
        <authorList>
            <person name="de Groot N.N."/>
        </authorList>
    </citation>
    <scope>NUCLEOTIDE SEQUENCE [LARGE SCALE GENOMIC DNA]</scope>
    <source>
        <strain evidence="3 4">CGMCC 1.7659</strain>
    </source>
</reference>
<keyword evidence="1" id="KW-0812">Transmembrane</keyword>
<evidence type="ECO:0000256" key="1">
    <source>
        <dbReference type="SAM" id="Phobius"/>
    </source>
</evidence>
<feature type="transmembrane region" description="Helical" evidence="1">
    <location>
        <begin position="165"/>
        <end position="187"/>
    </location>
</feature>
<evidence type="ECO:0000313" key="4">
    <source>
        <dbReference type="Proteomes" id="UP000198575"/>
    </source>
</evidence>
<protein>
    <recommendedName>
        <fullName evidence="2">DUF3592 domain-containing protein</fullName>
    </recommendedName>
</protein>
<feature type="domain" description="DUF3592" evidence="2">
    <location>
        <begin position="70"/>
        <end position="159"/>
    </location>
</feature>
<feature type="transmembrane region" description="Helical" evidence="1">
    <location>
        <begin position="38"/>
        <end position="61"/>
    </location>
</feature>
<dbReference type="EMBL" id="FOVF01000011">
    <property type="protein sequence ID" value="SFN27942.1"/>
    <property type="molecule type" value="Genomic_DNA"/>
</dbReference>
<sequence>MHTANVCDGFEATVAEPEPTGKRKPANDDTQFMATTGIIGTLFLVFGTALFLGVGWLLVLARRSQHWASTRGRVVSSKIDSTFDTTGSNRMSHRLILAYRYTVDGDTLTGDRLQFGDTFWSSTRSRDLAEKLGRKYPEGQEVTVYYDPAHPDRCTLTRNVESKPYFLLFAVALGLVAAGWAVLAGLVRVL</sequence>
<proteinExistence type="predicted"/>
<keyword evidence="4" id="KW-1185">Reference proteome</keyword>
<keyword evidence="1" id="KW-0472">Membrane</keyword>
<dbReference type="Pfam" id="PF12158">
    <property type="entry name" value="DUF3592"/>
    <property type="match status" value="1"/>
</dbReference>
<name>A0A1I4XQ83_9GAMM</name>
<evidence type="ECO:0000313" key="3">
    <source>
        <dbReference type="EMBL" id="SFN27942.1"/>
    </source>
</evidence>
<accession>A0A1I4XQ83</accession>
<dbReference type="Proteomes" id="UP000198575">
    <property type="component" value="Unassembled WGS sequence"/>
</dbReference>
<dbReference type="STRING" id="578942.SAMN05216289_11145"/>
<dbReference type="AlphaFoldDB" id="A0A1I4XQ83"/>
<keyword evidence="1" id="KW-1133">Transmembrane helix</keyword>
<organism evidence="3 4">
    <name type="scientific">Dokdonella immobilis</name>
    <dbReference type="NCBI Taxonomy" id="578942"/>
    <lineage>
        <taxon>Bacteria</taxon>
        <taxon>Pseudomonadati</taxon>
        <taxon>Pseudomonadota</taxon>
        <taxon>Gammaproteobacteria</taxon>
        <taxon>Lysobacterales</taxon>
        <taxon>Rhodanobacteraceae</taxon>
        <taxon>Dokdonella</taxon>
    </lineage>
</organism>
<dbReference type="InterPro" id="IPR021994">
    <property type="entry name" value="DUF3592"/>
</dbReference>
<gene>
    <name evidence="3" type="ORF">SAMN05216289_11145</name>
</gene>